<reference evidence="1 2" key="1">
    <citation type="submission" date="2019-12" db="EMBL/GenBank/DDBJ databases">
        <title>Chromosome-level assembly of the Caenorhabditis remanei genome.</title>
        <authorList>
            <person name="Teterina A.A."/>
            <person name="Willis J.H."/>
            <person name="Phillips P.C."/>
        </authorList>
    </citation>
    <scope>NUCLEOTIDE SEQUENCE [LARGE SCALE GENOMIC DNA]</scope>
    <source>
        <strain evidence="1 2">PX506</strain>
        <tissue evidence="1">Whole organism</tissue>
    </source>
</reference>
<sequence>MISIENSQTFDVSGEFFRCVKTETLIFCWIVGNVEVEMGGSVDVLGQVFWILQLVHSNSELVVVLGFVLSNVGFWLERPGAIEDADILKLRRVSYTRSFKANEKEGNSLRSFAPPTWVRRSFRQPWLFFFELVENRWLGNDELIDSSKIPTIYASLISLTRSQRSSKRGLSR</sequence>
<dbReference type="RefSeq" id="XP_053591813.1">
    <property type="nucleotide sequence ID" value="XM_053723168.1"/>
</dbReference>
<evidence type="ECO:0000313" key="1">
    <source>
        <dbReference type="EMBL" id="KAF1770073.1"/>
    </source>
</evidence>
<dbReference type="AlphaFoldDB" id="A0A6A5HUZ8"/>
<dbReference type="EMBL" id="WUAV01000001">
    <property type="protein sequence ID" value="KAF1770073.1"/>
    <property type="molecule type" value="Genomic_DNA"/>
</dbReference>
<dbReference type="GeneID" id="78773313"/>
<accession>A0A6A5HUZ8</accession>
<gene>
    <name evidence="1" type="ORF">GCK72_001891</name>
</gene>
<proteinExistence type="predicted"/>
<dbReference type="Proteomes" id="UP000483820">
    <property type="component" value="Chromosome I"/>
</dbReference>
<name>A0A6A5HUZ8_CAERE</name>
<dbReference type="KEGG" id="crq:GCK72_001891"/>
<dbReference type="CTD" id="78773313"/>
<comment type="caution">
    <text evidence="1">The sequence shown here is derived from an EMBL/GenBank/DDBJ whole genome shotgun (WGS) entry which is preliminary data.</text>
</comment>
<protein>
    <submittedName>
        <fullName evidence="1">Uncharacterized protein</fullName>
    </submittedName>
</protein>
<evidence type="ECO:0000313" key="2">
    <source>
        <dbReference type="Proteomes" id="UP000483820"/>
    </source>
</evidence>
<organism evidence="1 2">
    <name type="scientific">Caenorhabditis remanei</name>
    <name type="common">Caenorhabditis vulgaris</name>
    <dbReference type="NCBI Taxonomy" id="31234"/>
    <lineage>
        <taxon>Eukaryota</taxon>
        <taxon>Metazoa</taxon>
        <taxon>Ecdysozoa</taxon>
        <taxon>Nematoda</taxon>
        <taxon>Chromadorea</taxon>
        <taxon>Rhabditida</taxon>
        <taxon>Rhabditina</taxon>
        <taxon>Rhabditomorpha</taxon>
        <taxon>Rhabditoidea</taxon>
        <taxon>Rhabditidae</taxon>
        <taxon>Peloderinae</taxon>
        <taxon>Caenorhabditis</taxon>
    </lineage>
</organism>